<dbReference type="Proteomes" id="UP001496627">
    <property type="component" value="Unassembled WGS sequence"/>
</dbReference>
<evidence type="ECO:0000313" key="2">
    <source>
        <dbReference type="EMBL" id="MEQ1404243.1"/>
    </source>
</evidence>
<evidence type="ECO:0000259" key="1">
    <source>
        <dbReference type="Pfam" id="PF12706"/>
    </source>
</evidence>
<dbReference type="InterPro" id="IPR001279">
    <property type="entry name" value="Metallo-B-lactamas"/>
</dbReference>
<evidence type="ECO:0000313" key="3">
    <source>
        <dbReference type="Proteomes" id="UP001496627"/>
    </source>
</evidence>
<dbReference type="CDD" id="cd07715">
    <property type="entry name" value="TaR3-like_MBL-fold"/>
    <property type="match status" value="1"/>
</dbReference>
<dbReference type="PANTHER" id="PTHR46018:SF2">
    <property type="entry name" value="ZINC PHOSPHODIESTERASE ELAC PROTEIN 1"/>
    <property type="match status" value="1"/>
</dbReference>
<dbReference type="Gene3D" id="3.60.15.10">
    <property type="entry name" value="Ribonuclease Z/Hydroxyacylglutathione hydrolase-like"/>
    <property type="match status" value="1"/>
</dbReference>
<comment type="caution">
    <text evidence="2">The sequence shown here is derived from an EMBL/GenBank/DDBJ whole genome shotgun (WGS) entry which is preliminary data.</text>
</comment>
<organism evidence="2 3">
    <name type="scientific">Neorhizobium phenanthreniclasticum</name>
    <dbReference type="NCBI Taxonomy" id="3157917"/>
    <lineage>
        <taxon>Bacteria</taxon>
        <taxon>Pseudomonadati</taxon>
        <taxon>Pseudomonadota</taxon>
        <taxon>Alphaproteobacteria</taxon>
        <taxon>Hyphomicrobiales</taxon>
        <taxon>Rhizobiaceae</taxon>
        <taxon>Rhizobium/Agrobacterium group</taxon>
        <taxon>Neorhizobium</taxon>
    </lineage>
</organism>
<dbReference type="InterPro" id="IPR036866">
    <property type="entry name" value="RibonucZ/Hydroxyglut_hydro"/>
</dbReference>
<feature type="domain" description="Metallo-beta-lactamase" evidence="1">
    <location>
        <begin position="42"/>
        <end position="240"/>
    </location>
</feature>
<name>A0ABV0LXA7_9HYPH</name>
<reference evidence="2 3" key="1">
    <citation type="submission" date="2024-05" db="EMBL/GenBank/DDBJ databases">
        <title>Neorhizobium sp. Rsf11, a plant growth promoting and heavy metal resistant PAH-degrader.</title>
        <authorList>
            <person name="Golubev S.N."/>
            <person name="Muratova A.Y."/>
            <person name="Markelova M.I."/>
        </authorList>
    </citation>
    <scope>NUCLEOTIDE SEQUENCE [LARGE SCALE GENOMIC DNA]</scope>
    <source>
        <strain evidence="2 3">Rsf11</strain>
    </source>
</reference>
<gene>
    <name evidence="2" type="ORF">ABK249_04810</name>
</gene>
<dbReference type="Pfam" id="PF12706">
    <property type="entry name" value="Lactamase_B_2"/>
    <property type="match status" value="1"/>
</dbReference>
<dbReference type="PANTHER" id="PTHR46018">
    <property type="entry name" value="ZINC PHOSPHODIESTERASE ELAC PROTEIN 1"/>
    <property type="match status" value="1"/>
</dbReference>
<accession>A0ABV0LXA7</accession>
<dbReference type="EMBL" id="JBEAAL010000002">
    <property type="protein sequence ID" value="MEQ1404243.1"/>
    <property type="molecule type" value="Genomic_DNA"/>
</dbReference>
<sequence>MNNDRLQVRFWGVRGSIPVSGPDFSRYGGNTACIEIRCGDDRILFDAGSGLREAGLALAADGVSDVDLFLSHCHYDHIIGLPFFDPIYRPSVKTNIWSGHLHGKMTTRQMVEQFISPPWFPLHAFPATVNFRDFSPGQMLTPRKGITIRTFMLNHPGGAVGYRIEWRSKSVALVYDVEHSPGVYDPTLLELMKGADLVVYDCTYNEDEMQHFRGFGHSSWQHGIKLAQMAHARRFAMFHHAPSRTDQQLAEMERSAKLVFPGAFAAYEGQIVEI</sequence>
<proteinExistence type="predicted"/>
<dbReference type="SUPFAM" id="SSF56281">
    <property type="entry name" value="Metallo-hydrolase/oxidoreductase"/>
    <property type="match status" value="1"/>
</dbReference>
<keyword evidence="3" id="KW-1185">Reference proteome</keyword>
<dbReference type="RefSeq" id="WP_037149288.1">
    <property type="nucleotide sequence ID" value="NZ_JBEAAL010000002.1"/>
</dbReference>
<protein>
    <submittedName>
        <fullName evidence="2">MBL fold metallo-hydrolase</fullName>
    </submittedName>
</protein>